<accession>A0A9W9XSK8</accession>
<dbReference type="Proteomes" id="UP001149954">
    <property type="component" value="Unassembled WGS sequence"/>
</dbReference>
<evidence type="ECO:0000256" key="1">
    <source>
        <dbReference type="SAM" id="Phobius"/>
    </source>
</evidence>
<keyword evidence="1" id="KW-1133">Transmembrane helix</keyword>
<dbReference type="AlphaFoldDB" id="A0A9W9XSK8"/>
<proteinExistence type="predicted"/>
<organism evidence="3 4">
    <name type="scientific">Penicillium fimorum</name>
    <dbReference type="NCBI Taxonomy" id="1882269"/>
    <lineage>
        <taxon>Eukaryota</taxon>
        <taxon>Fungi</taxon>
        <taxon>Dikarya</taxon>
        <taxon>Ascomycota</taxon>
        <taxon>Pezizomycotina</taxon>
        <taxon>Eurotiomycetes</taxon>
        <taxon>Eurotiomycetidae</taxon>
        <taxon>Eurotiales</taxon>
        <taxon>Aspergillaceae</taxon>
        <taxon>Penicillium</taxon>
    </lineage>
</organism>
<feature type="transmembrane region" description="Helical" evidence="1">
    <location>
        <begin position="571"/>
        <end position="594"/>
    </location>
</feature>
<dbReference type="Pfam" id="PF20163">
    <property type="entry name" value="DUF6536"/>
    <property type="match status" value="1"/>
</dbReference>
<dbReference type="EMBL" id="JAPWDS010000003">
    <property type="protein sequence ID" value="KAJ5502600.1"/>
    <property type="molecule type" value="Genomic_DNA"/>
</dbReference>
<feature type="transmembrane region" description="Helical" evidence="1">
    <location>
        <begin position="397"/>
        <end position="420"/>
    </location>
</feature>
<feature type="transmembrane region" description="Helical" evidence="1">
    <location>
        <begin position="54"/>
        <end position="80"/>
    </location>
</feature>
<keyword evidence="1" id="KW-0812">Transmembrane</keyword>
<evidence type="ECO:0000313" key="3">
    <source>
        <dbReference type="EMBL" id="KAJ5502600.1"/>
    </source>
</evidence>
<keyword evidence="4" id="KW-1185">Reference proteome</keyword>
<evidence type="ECO:0000259" key="2">
    <source>
        <dbReference type="Pfam" id="PF20163"/>
    </source>
</evidence>
<comment type="caution">
    <text evidence="3">The sequence shown here is derived from an EMBL/GenBank/DDBJ whole genome shotgun (WGS) entry which is preliminary data.</text>
</comment>
<evidence type="ECO:0000313" key="4">
    <source>
        <dbReference type="Proteomes" id="UP001149954"/>
    </source>
</evidence>
<name>A0A9W9XSK8_9EURO</name>
<dbReference type="PANTHER" id="PTHR35395:SF1">
    <property type="entry name" value="DUF6536 DOMAIN-CONTAINING PROTEIN"/>
    <property type="match status" value="1"/>
</dbReference>
<feature type="transmembrane region" description="Helical" evidence="1">
    <location>
        <begin position="502"/>
        <end position="522"/>
    </location>
</feature>
<gene>
    <name evidence="3" type="ORF">N7463_005474</name>
</gene>
<keyword evidence="1" id="KW-0472">Membrane</keyword>
<feature type="domain" description="DUF6536" evidence="2">
    <location>
        <begin position="50"/>
        <end position="145"/>
    </location>
</feature>
<dbReference type="OrthoDB" id="5429634at2759"/>
<feature type="transmembrane region" description="Helical" evidence="1">
    <location>
        <begin position="671"/>
        <end position="693"/>
    </location>
</feature>
<reference evidence="3" key="1">
    <citation type="submission" date="2022-12" db="EMBL/GenBank/DDBJ databases">
        <authorList>
            <person name="Petersen C."/>
        </authorList>
    </citation>
    <scope>NUCLEOTIDE SEQUENCE</scope>
    <source>
        <strain evidence="3">IBT 29495</strain>
    </source>
</reference>
<feature type="transmembrane region" description="Helical" evidence="1">
    <location>
        <begin position="629"/>
        <end position="651"/>
    </location>
</feature>
<reference evidence="3" key="2">
    <citation type="journal article" date="2023" name="IMA Fungus">
        <title>Comparative genomic study of the Penicillium genus elucidates a diverse pangenome and 15 lateral gene transfer events.</title>
        <authorList>
            <person name="Petersen C."/>
            <person name="Sorensen T."/>
            <person name="Nielsen M.R."/>
            <person name="Sondergaard T.E."/>
            <person name="Sorensen J.L."/>
            <person name="Fitzpatrick D.A."/>
            <person name="Frisvad J.C."/>
            <person name="Nielsen K.L."/>
        </authorList>
    </citation>
    <scope>NUCLEOTIDE SEQUENCE</scope>
    <source>
        <strain evidence="3">IBT 29495</strain>
    </source>
</reference>
<sequence>MFSFNRREDPDANEKPSLLSNFTFTTWLSNNTTKPESNNSTSSAPNSRAWIKGVIICSWVIATVLTINIVLTIIAVGIAYSKNDEKDIPFAALYTGKCSTAKNWTTGLHLIINILSTVLLGASNYCMQCLASPSRAQVDTAHTGEKAAARVDLTGYITAYSFDVGLKAIDIVYNSAVFYSIGSTDYTVVVAPPGPMNGTGSAGWNRCFEDGAGLDIETVRSEMSRSDLKRLSVKDCIDTFAQDYVSGQRMLVLVTDDPIPDGEPLAFMGMATPFGIGDDGSTFEWMCDGNFCSKDIVNEMVNGEKWTVKPLGPSSPSWVDMQIPTENGLQNISWSSRVDQHNLSHMPDMRRLDEILHQIRYQVEVEAALDDPSNWTNASFPGNVTVFSFPKDESCRLMFSLPICVIVIGCNLIKLICALLTARDGREDLFLTIGDAIASYLACPDPRTEGGCLLSKQLVVKGSQGWRRKAKRKDKTLDIPVYSKLPLALPSRKRWFQAVSTVLWISTITLFVAIIAPSIFALRFAMGWFSDLARATIWDNSLGEARPSTLISIPAPSGAMGTFAMMLVPNVIQLFVSIAYFILNALLTAMLGAMEYNNYARNRKPLRVSWPRGTQRSTYYLSLPYRYSFPLLVASATLHWLVSQSLFFVQITPFDINGQLRYGVEISTCGYSPLAIMLAIIVGGLLLLVPILLSLRRFESPIPLAVQCSAAISAACHPMTSSMDDTANHALKPVQWGEIPGIYADRDLMAFSHRIDGDENASGIGRGNEELHPTLPNADPNDLTRTGAAIPQLYHCTLTSEDVSEPRKGRVYI</sequence>
<protein>
    <recommendedName>
        <fullName evidence="2">DUF6536 domain-containing protein</fullName>
    </recommendedName>
</protein>
<dbReference type="InterPro" id="IPR046623">
    <property type="entry name" value="DUF6536"/>
</dbReference>
<dbReference type="PANTHER" id="PTHR35395">
    <property type="entry name" value="DUF6536 DOMAIN-CONTAINING PROTEIN"/>
    <property type="match status" value="1"/>
</dbReference>